<sequence>MGAYSDRAAEILEMVTSIIDQEAAKGTKGLGKRVADIVADQFGGQQVYFPFDRKRRDARIYADFRGDNIHALATHYRLSTKQIYEILDKERAKRRQKQTLLPGVSLGGQQ</sequence>
<comment type="caution">
    <text evidence="2">The sequence shown here is derived from an EMBL/GenBank/DDBJ whole genome shotgun (WGS) entry which is preliminary data.</text>
</comment>
<dbReference type="RefSeq" id="WP_072312510.1">
    <property type="nucleotide sequence ID" value="NZ_FPIW01000080.1"/>
</dbReference>
<dbReference type="EMBL" id="FPIW01000080">
    <property type="protein sequence ID" value="SFW71899.1"/>
    <property type="molecule type" value="Genomic_DNA"/>
</dbReference>
<dbReference type="Gene3D" id="1.10.10.60">
    <property type="entry name" value="Homeodomain-like"/>
    <property type="match status" value="1"/>
</dbReference>
<evidence type="ECO:0000313" key="2">
    <source>
        <dbReference type="EMBL" id="SFW71899.1"/>
    </source>
</evidence>
<dbReference type="SUPFAM" id="SSF46689">
    <property type="entry name" value="Homeodomain-like"/>
    <property type="match status" value="1"/>
</dbReference>
<protein>
    <submittedName>
        <fullName evidence="2">Mor transcription activator family protein</fullName>
    </submittedName>
</protein>
<evidence type="ECO:0000259" key="1">
    <source>
        <dbReference type="Pfam" id="PF08765"/>
    </source>
</evidence>
<dbReference type="PANTHER" id="PTHR37812">
    <property type="entry name" value="MU-LIKE PROPHAGE FLUMU PROTEIN C"/>
    <property type="match status" value="1"/>
</dbReference>
<dbReference type="PANTHER" id="PTHR37812:SF1">
    <property type="entry name" value="MU-LIKE PROPHAGE FLUMU PROTEIN C"/>
    <property type="match status" value="1"/>
</dbReference>
<gene>
    <name evidence="2" type="ORF">SAMN02910291_02706</name>
</gene>
<dbReference type="InterPro" id="IPR014875">
    <property type="entry name" value="Mor_transcription_activator"/>
</dbReference>
<dbReference type="AlphaFoldDB" id="A0AA94L3D8"/>
<accession>A0AA94L3D8</accession>
<proteinExistence type="predicted"/>
<evidence type="ECO:0000313" key="3">
    <source>
        <dbReference type="Proteomes" id="UP000182680"/>
    </source>
</evidence>
<dbReference type="Proteomes" id="UP000182680">
    <property type="component" value="Unassembled WGS sequence"/>
</dbReference>
<name>A0AA94L3D8_DESDE</name>
<dbReference type="InterPro" id="IPR009057">
    <property type="entry name" value="Homeodomain-like_sf"/>
</dbReference>
<organism evidence="2 3">
    <name type="scientific">Desulfovibrio desulfuricans</name>
    <dbReference type="NCBI Taxonomy" id="876"/>
    <lineage>
        <taxon>Bacteria</taxon>
        <taxon>Pseudomonadati</taxon>
        <taxon>Thermodesulfobacteriota</taxon>
        <taxon>Desulfovibrionia</taxon>
        <taxon>Desulfovibrionales</taxon>
        <taxon>Desulfovibrionaceae</taxon>
        <taxon>Desulfovibrio</taxon>
    </lineage>
</organism>
<feature type="domain" description="Mor transcription activator" evidence="1">
    <location>
        <begin position="26"/>
        <end position="97"/>
    </location>
</feature>
<reference evidence="3" key="1">
    <citation type="submission" date="2016-11" db="EMBL/GenBank/DDBJ databases">
        <authorList>
            <person name="Jaros S."/>
            <person name="Januszkiewicz K."/>
            <person name="Wedrychowicz H."/>
        </authorList>
    </citation>
    <scope>NUCLEOTIDE SEQUENCE [LARGE SCALE GENOMIC DNA]</scope>
    <source>
        <strain evidence="3">DSM 7057</strain>
    </source>
</reference>
<dbReference type="Pfam" id="PF08765">
    <property type="entry name" value="Mor"/>
    <property type="match status" value="1"/>
</dbReference>
<dbReference type="InterPro" id="IPR052411">
    <property type="entry name" value="c-mor_Regulatory_Protein"/>
</dbReference>